<feature type="transmembrane region" description="Helical" evidence="1">
    <location>
        <begin position="99"/>
        <end position="121"/>
    </location>
</feature>
<keyword evidence="1" id="KW-0472">Membrane</keyword>
<proteinExistence type="predicted"/>
<dbReference type="OrthoDB" id="28755at2759"/>
<feature type="transmembrane region" description="Helical" evidence="1">
    <location>
        <begin position="391"/>
        <end position="410"/>
    </location>
</feature>
<dbReference type="AlphaFoldDB" id="A0A9P4PRJ6"/>
<dbReference type="Pfam" id="PF11913">
    <property type="entry name" value="DUF3431"/>
    <property type="match status" value="1"/>
</dbReference>
<sequence length="687" mass="77093">MIPSTSPEEPLTGPTCGPRYVICNAVRVHRRFIWVICAGISLLSARHLLVEQNIHYPLQLYFNHIVIVGFIALRSSKWQGTQRLFRERSQPWWPMTRGSILLTASLCFASLSTICTLQAILHVQNPPTLVMMILIAFFAESLSLFIIRGETHRYAELLRIGLLATAGAGLLLTDHRITVQSLAASIPAMLFAGVARALWRTAIRYHPDVLAKGTDQTGRYVFIGALVGVTWVLVFWKGDPIFALDSTNVPLFIMNALSSGFALALGKSMLLPIDDEVADTFSQTVDAPVHYIWDASTLVTLTGIVGCYSTLSVRRSYTSVYQFFCFLVAIICIEIRAQVDAYKAQPHSAWISQSAYELDSSLSEGSDAEEVNHSRKPALPSSLRNKTFRRLLLGITVISLWTAFGTFNAAEQPKDHNPVLLDRDYKPQLPVEIVLSMYNEPIDEVVEIIHNLRGMPSLSDAQVTIYTKNSSADNGFIKQRTGANHIIPLPNVGREGETYLNHILKRWDSLAHQTIFLQAGIHNPREFYTHVRNYYSHTQTGFLNLGWSGTVCNCADCGDRLFWTDSTHVLPQLYAHMYNTTPTACENVLLSYKGQFIVSAARVRGISKNVYNTLWQAFVDENSWAHQQGYLQGRPDSMSAPDFGYTMERMWNLLFQCSNREVAWKCPSLVSGWRIGGNTCDCQCFDK</sequence>
<keyword evidence="1" id="KW-0812">Transmembrane</keyword>
<name>A0A9P4PRJ6_9PLEO</name>
<dbReference type="Proteomes" id="UP000799764">
    <property type="component" value="Unassembled WGS sequence"/>
</dbReference>
<keyword evidence="3" id="KW-1185">Reference proteome</keyword>
<keyword evidence="1" id="KW-1133">Transmembrane helix</keyword>
<evidence type="ECO:0000313" key="2">
    <source>
        <dbReference type="EMBL" id="KAF2448048.1"/>
    </source>
</evidence>
<feature type="transmembrane region" description="Helical" evidence="1">
    <location>
        <begin position="179"/>
        <end position="199"/>
    </location>
</feature>
<feature type="transmembrane region" description="Helical" evidence="1">
    <location>
        <begin position="291"/>
        <end position="311"/>
    </location>
</feature>
<gene>
    <name evidence="2" type="ORF">P171DRAFT_237000</name>
</gene>
<feature type="transmembrane region" description="Helical" evidence="1">
    <location>
        <begin position="220"/>
        <end position="237"/>
    </location>
</feature>
<dbReference type="InterPro" id="IPR021838">
    <property type="entry name" value="DUF3431"/>
</dbReference>
<feature type="transmembrane region" description="Helical" evidence="1">
    <location>
        <begin position="127"/>
        <end position="147"/>
    </location>
</feature>
<dbReference type="EMBL" id="MU001496">
    <property type="protein sequence ID" value="KAF2448048.1"/>
    <property type="molecule type" value="Genomic_DNA"/>
</dbReference>
<dbReference type="PANTHER" id="PTHR37490">
    <property type="entry name" value="EXPRESSED PROTEIN"/>
    <property type="match status" value="1"/>
</dbReference>
<protein>
    <submittedName>
        <fullName evidence="2">Uncharacterized protein</fullName>
    </submittedName>
</protein>
<comment type="caution">
    <text evidence="2">The sequence shown here is derived from an EMBL/GenBank/DDBJ whole genome shotgun (WGS) entry which is preliminary data.</text>
</comment>
<feature type="transmembrane region" description="Helical" evidence="1">
    <location>
        <begin position="61"/>
        <end position="78"/>
    </location>
</feature>
<dbReference type="PANTHER" id="PTHR37490:SF1">
    <property type="entry name" value="GLYCOSYLTRANSFERASE 2-LIKE DOMAIN-CONTAINING PROTEIN"/>
    <property type="match status" value="1"/>
</dbReference>
<feature type="transmembrane region" description="Helical" evidence="1">
    <location>
        <begin position="154"/>
        <end position="173"/>
    </location>
</feature>
<evidence type="ECO:0000256" key="1">
    <source>
        <dbReference type="SAM" id="Phobius"/>
    </source>
</evidence>
<evidence type="ECO:0000313" key="3">
    <source>
        <dbReference type="Proteomes" id="UP000799764"/>
    </source>
</evidence>
<feature type="transmembrane region" description="Helical" evidence="1">
    <location>
        <begin position="32"/>
        <end position="49"/>
    </location>
</feature>
<reference evidence="2" key="1">
    <citation type="journal article" date="2020" name="Stud. Mycol.">
        <title>101 Dothideomycetes genomes: a test case for predicting lifestyles and emergence of pathogens.</title>
        <authorList>
            <person name="Haridas S."/>
            <person name="Albert R."/>
            <person name="Binder M."/>
            <person name="Bloem J."/>
            <person name="Labutti K."/>
            <person name="Salamov A."/>
            <person name="Andreopoulos B."/>
            <person name="Baker S."/>
            <person name="Barry K."/>
            <person name="Bills G."/>
            <person name="Bluhm B."/>
            <person name="Cannon C."/>
            <person name="Castanera R."/>
            <person name="Culley D."/>
            <person name="Daum C."/>
            <person name="Ezra D."/>
            <person name="Gonzalez J."/>
            <person name="Henrissat B."/>
            <person name="Kuo A."/>
            <person name="Liang C."/>
            <person name="Lipzen A."/>
            <person name="Lutzoni F."/>
            <person name="Magnuson J."/>
            <person name="Mondo S."/>
            <person name="Nolan M."/>
            <person name="Ohm R."/>
            <person name="Pangilinan J."/>
            <person name="Park H.-J."/>
            <person name="Ramirez L."/>
            <person name="Alfaro M."/>
            <person name="Sun H."/>
            <person name="Tritt A."/>
            <person name="Yoshinaga Y."/>
            <person name="Zwiers L.-H."/>
            <person name="Turgeon B."/>
            <person name="Goodwin S."/>
            <person name="Spatafora J."/>
            <person name="Crous P."/>
            <person name="Grigoriev I."/>
        </authorList>
    </citation>
    <scope>NUCLEOTIDE SEQUENCE</scope>
    <source>
        <strain evidence="2">CBS 690.94</strain>
    </source>
</reference>
<organism evidence="2 3">
    <name type="scientific">Karstenula rhodostoma CBS 690.94</name>
    <dbReference type="NCBI Taxonomy" id="1392251"/>
    <lineage>
        <taxon>Eukaryota</taxon>
        <taxon>Fungi</taxon>
        <taxon>Dikarya</taxon>
        <taxon>Ascomycota</taxon>
        <taxon>Pezizomycotina</taxon>
        <taxon>Dothideomycetes</taxon>
        <taxon>Pleosporomycetidae</taxon>
        <taxon>Pleosporales</taxon>
        <taxon>Massarineae</taxon>
        <taxon>Didymosphaeriaceae</taxon>
        <taxon>Karstenula</taxon>
    </lineage>
</organism>
<accession>A0A9P4PRJ6</accession>